<protein>
    <recommendedName>
        <fullName evidence="3">Reverse transcriptase domain-containing protein</fullName>
    </recommendedName>
</protein>
<reference evidence="1" key="1">
    <citation type="journal article" date="2022" name="Front. Genet.">
        <title>Chromosome-Scale Assembly of the Dendrobium nobile Genome Provides Insights Into the Molecular Mechanism of the Biosynthesis of the Medicinal Active Ingredient of Dendrobium.</title>
        <authorList>
            <person name="Xu Q."/>
            <person name="Niu S.-C."/>
            <person name="Li K.-L."/>
            <person name="Zheng P.-J."/>
            <person name="Zhang X.-J."/>
            <person name="Jia Y."/>
            <person name="Liu Y."/>
            <person name="Niu Y.-X."/>
            <person name="Yu L.-H."/>
            <person name="Chen D.-F."/>
            <person name="Zhang G.-Q."/>
        </authorList>
    </citation>
    <scope>NUCLEOTIDE SEQUENCE</scope>
    <source>
        <tissue evidence="1">Leaf</tissue>
    </source>
</reference>
<sequence>MFSLDICKRMYLGVCFFADDIIFVDKTREGVEGKLELWRSTLKSKGFHSSRSKTEYMECNFSSNRPSEGIVTLGDKDINKSTHFRYLRSIVQRCVAQASI</sequence>
<keyword evidence="2" id="KW-1185">Reference proteome</keyword>
<proteinExistence type="predicted"/>
<evidence type="ECO:0000313" key="1">
    <source>
        <dbReference type="EMBL" id="KAI0514206.1"/>
    </source>
</evidence>
<dbReference type="Proteomes" id="UP000829196">
    <property type="component" value="Unassembled WGS sequence"/>
</dbReference>
<dbReference type="EMBL" id="JAGYWB010000008">
    <property type="protein sequence ID" value="KAI0514206.1"/>
    <property type="molecule type" value="Genomic_DNA"/>
</dbReference>
<comment type="caution">
    <text evidence="1">The sequence shown here is derived from an EMBL/GenBank/DDBJ whole genome shotgun (WGS) entry which is preliminary data.</text>
</comment>
<organism evidence="1 2">
    <name type="scientific">Dendrobium nobile</name>
    <name type="common">Orchid</name>
    <dbReference type="NCBI Taxonomy" id="94219"/>
    <lineage>
        <taxon>Eukaryota</taxon>
        <taxon>Viridiplantae</taxon>
        <taxon>Streptophyta</taxon>
        <taxon>Embryophyta</taxon>
        <taxon>Tracheophyta</taxon>
        <taxon>Spermatophyta</taxon>
        <taxon>Magnoliopsida</taxon>
        <taxon>Liliopsida</taxon>
        <taxon>Asparagales</taxon>
        <taxon>Orchidaceae</taxon>
        <taxon>Epidendroideae</taxon>
        <taxon>Malaxideae</taxon>
        <taxon>Dendrobiinae</taxon>
        <taxon>Dendrobium</taxon>
    </lineage>
</organism>
<gene>
    <name evidence="1" type="ORF">KFK09_010241</name>
</gene>
<evidence type="ECO:0000313" key="2">
    <source>
        <dbReference type="Proteomes" id="UP000829196"/>
    </source>
</evidence>
<dbReference type="AlphaFoldDB" id="A0A8T3BPR7"/>
<dbReference type="OrthoDB" id="1225857at2759"/>
<accession>A0A8T3BPR7</accession>
<evidence type="ECO:0008006" key="3">
    <source>
        <dbReference type="Google" id="ProtNLM"/>
    </source>
</evidence>
<name>A0A8T3BPR7_DENNO</name>